<dbReference type="Gene3D" id="1.20.1600.10">
    <property type="entry name" value="Outer membrane efflux proteins (OEP)"/>
    <property type="match status" value="1"/>
</dbReference>
<dbReference type="InterPro" id="IPR003423">
    <property type="entry name" value="OMP_efflux"/>
</dbReference>
<proteinExistence type="inferred from homology"/>
<evidence type="ECO:0000313" key="3">
    <source>
        <dbReference type="EMBL" id="TCK59417.1"/>
    </source>
</evidence>
<dbReference type="GO" id="GO:0015562">
    <property type="term" value="F:efflux transmembrane transporter activity"/>
    <property type="evidence" value="ECO:0007669"/>
    <property type="project" value="InterPro"/>
</dbReference>
<sequence length="475" mass="51456">MKLTKIFLYLSVVLSVFGCASVGRDYVRPEAKLPAGWHTALNNPVKAEADNPQIIKEWWKVFNDDTLNRLVGMTVDGNLDLKKAYASLAASRAKLGMTEAEGKPSLSASASAKGTYYGDTSVDQTQDSYSAGFDASWEIDLFGGVRKGIEAASADAEASKEALHDVLVSLTAETAKNYISLRAAQSNLSYYEKDIAIKTELYEIAKKKYRAGTGDETDVRTAQYTLEYAKTNLHDQRLSIAQYMNRLAVLTGQTPGSLDSMLGQSGVVPVVPVSAAAGIPADMLRRRPDIRQAERELAAQTARVGVAEADRYPKLTLSGTLGLSSSDFGSLFKQESASASIGPSLTWKLFDFGAIKNNIKVQDETRKQYLAAYESAVLNALEETENALKGYSEQYSKALQLAKAAESAEAAYLLARQKYQAGLAEYTDVKSAEQSYISYNNQLQTSKGSAGTNLVSLYKALGGGWESIETGEKSE</sequence>
<organism evidence="3 4">
    <name type="scientific">Seleniivibrio woodruffii</name>
    <dbReference type="NCBI Taxonomy" id="1078050"/>
    <lineage>
        <taxon>Bacteria</taxon>
        <taxon>Pseudomonadati</taxon>
        <taxon>Deferribacterota</taxon>
        <taxon>Deferribacteres</taxon>
        <taxon>Deferribacterales</taxon>
        <taxon>Geovibrionaceae</taxon>
        <taxon>Seleniivibrio</taxon>
    </lineage>
</organism>
<dbReference type="SUPFAM" id="SSF56954">
    <property type="entry name" value="Outer membrane efflux proteins (OEP)"/>
    <property type="match status" value="1"/>
</dbReference>
<dbReference type="RefSeq" id="WP_132874328.1">
    <property type="nucleotide sequence ID" value="NZ_VISF01000001.1"/>
</dbReference>
<gene>
    <name evidence="3" type="ORF">C8D98_2351</name>
</gene>
<evidence type="ECO:0000256" key="1">
    <source>
        <dbReference type="ARBA" id="ARBA00007613"/>
    </source>
</evidence>
<dbReference type="NCBIfam" id="TIGR01845">
    <property type="entry name" value="outer_NodT"/>
    <property type="match status" value="1"/>
</dbReference>
<dbReference type="GO" id="GO:0005886">
    <property type="term" value="C:plasma membrane"/>
    <property type="evidence" value="ECO:0007669"/>
    <property type="project" value="UniProtKB-SubCell"/>
</dbReference>
<dbReference type="PANTHER" id="PTHR30203:SF31">
    <property type="entry name" value="RND EFFLUX SYSTEM, OUTER MEMBRANE LIPOPROTEIN, NODT"/>
    <property type="match status" value="1"/>
</dbReference>
<comment type="caution">
    <text evidence="3">The sequence shown here is derived from an EMBL/GenBank/DDBJ whole genome shotgun (WGS) entry which is preliminary data.</text>
</comment>
<dbReference type="EMBL" id="SMGG01000006">
    <property type="protein sequence ID" value="TCK59417.1"/>
    <property type="molecule type" value="Genomic_DNA"/>
</dbReference>
<comment type="similarity">
    <text evidence="1 2">Belongs to the outer membrane factor (OMF) (TC 1.B.17) family.</text>
</comment>
<evidence type="ECO:0000313" key="4">
    <source>
        <dbReference type="Proteomes" id="UP000294614"/>
    </source>
</evidence>
<dbReference type="Proteomes" id="UP000294614">
    <property type="component" value="Unassembled WGS sequence"/>
</dbReference>
<accession>A0A4R1K620</accession>
<keyword evidence="2" id="KW-0812">Transmembrane</keyword>
<dbReference type="PROSITE" id="PS51257">
    <property type="entry name" value="PROKAR_LIPOPROTEIN"/>
    <property type="match status" value="1"/>
</dbReference>
<name>A0A4R1K620_9BACT</name>
<comment type="subcellular location">
    <subcellularLocation>
        <location evidence="2">Cell membrane</location>
        <topology evidence="2">Lipid-anchor</topology>
    </subcellularLocation>
</comment>
<keyword evidence="2 3" id="KW-0449">Lipoprotein</keyword>
<keyword evidence="4" id="KW-1185">Reference proteome</keyword>
<dbReference type="AlphaFoldDB" id="A0A4R1K620"/>
<protein>
    <submittedName>
        <fullName evidence="3">NodT family efflux transporter outer membrane factor (OMF) lipoprotein</fullName>
    </submittedName>
</protein>
<reference evidence="3 4" key="1">
    <citation type="submission" date="2019-03" db="EMBL/GenBank/DDBJ databases">
        <title>Genomic Encyclopedia of Type Strains, Phase IV (KMG-IV): sequencing the most valuable type-strain genomes for metagenomic binning, comparative biology and taxonomic classification.</title>
        <authorList>
            <person name="Goeker M."/>
        </authorList>
    </citation>
    <scope>NUCLEOTIDE SEQUENCE [LARGE SCALE GENOMIC DNA]</scope>
    <source>
        <strain evidence="3 4">DSM 24984</strain>
    </source>
</reference>
<dbReference type="Pfam" id="PF02321">
    <property type="entry name" value="OEP"/>
    <property type="match status" value="2"/>
</dbReference>
<keyword evidence="2" id="KW-1134">Transmembrane beta strand</keyword>
<evidence type="ECO:0000256" key="2">
    <source>
        <dbReference type="RuleBase" id="RU362097"/>
    </source>
</evidence>
<dbReference type="OrthoDB" id="9770517at2"/>
<dbReference type="Gene3D" id="2.20.200.10">
    <property type="entry name" value="Outer membrane efflux proteins (OEP)"/>
    <property type="match status" value="1"/>
</dbReference>
<dbReference type="InterPro" id="IPR010131">
    <property type="entry name" value="MdtP/NodT-like"/>
</dbReference>
<keyword evidence="2" id="KW-0564">Palmitate</keyword>
<keyword evidence="2" id="KW-0472">Membrane</keyword>
<dbReference type="PANTHER" id="PTHR30203">
    <property type="entry name" value="OUTER MEMBRANE CATION EFFLUX PROTEIN"/>
    <property type="match status" value="1"/>
</dbReference>